<evidence type="ECO:0000259" key="9">
    <source>
        <dbReference type="Pfam" id="PF10436"/>
    </source>
</evidence>
<dbReference type="InterPro" id="IPR036784">
    <property type="entry name" value="AK/P_DHK_N_sf"/>
</dbReference>
<dbReference type="EMBL" id="LUCM01007423">
    <property type="protein sequence ID" value="KAA0189986.1"/>
    <property type="molecule type" value="Genomic_DNA"/>
</dbReference>
<keyword evidence="5 8" id="KW-0418">Kinase</keyword>
<evidence type="ECO:0000256" key="2">
    <source>
        <dbReference type="ARBA" id="ARBA00022553"/>
    </source>
</evidence>
<comment type="similarity">
    <text evidence="1 8">Belongs to the PDK/BCKDK protein kinase family.</text>
</comment>
<accession>A0A8E0VID1</accession>
<dbReference type="PANTHER" id="PTHR11947">
    <property type="entry name" value="PYRUVATE DEHYDROGENASE KINASE"/>
    <property type="match status" value="1"/>
</dbReference>
<name>A0A8E0VID1_9TREM</name>
<evidence type="ECO:0000256" key="4">
    <source>
        <dbReference type="ARBA" id="ARBA00022741"/>
    </source>
</evidence>
<dbReference type="SUPFAM" id="SSF69012">
    <property type="entry name" value="alpha-ketoacid dehydrogenase kinase, N-terminal domain"/>
    <property type="match status" value="1"/>
</dbReference>
<dbReference type="Gene3D" id="3.30.565.10">
    <property type="entry name" value="Histidine kinase-like ATPase, C-terminal domain"/>
    <property type="match status" value="1"/>
</dbReference>
<evidence type="ECO:0000256" key="6">
    <source>
        <dbReference type="ARBA" id="ARBA00022840"/>
    </source>
</evidence>
<dbReference type="GO" id="GO:0005759">
    <property type="term" value="C:mitochondrial matrix"/>
    <property type="evidence" value="ECO:0007669"/>
    <property type="project" value="UniProtKB-SubCell"/>
</dbReference>
<evidence type="ECO:0000256" key="8">
    <source>
        <dbReference type="RuleBase" id="RU366032"/>
    </source>
</evidence>
<dbReference type="InterPro" id="IPR036890">
    <property type="entry name" value="HATPase_C_sf"/>
</dbReference>
<dbReference type="EC" id="2.7.11.-" evidence="8"/>
<dbReference type="OrthoDB" id="6257884at2759"/>
<dbReference type="PROSITE" id="PS51257">
    <property type="entry name" value="PROKAR_LIPOPROTEIN"/>
    <property type="match status" value="1"/>
</dbReference>
<comment type="caution">
    <text evidence="10">The sequence shown here is derived from an EMBL/GenBank/DDBJ whole genome shotgun (WGS) entry which is preliminary data.</text>
</comment>
<dbReference type="GO" id="GO:0010906">
    <property type="term" value="P:regulation of glucose metabolic process"/>
    <property type="evidence" value="ECO:0007669"/>
    <property type="project" value="TreeGrafter"/>
</dbReference>
<dbReference type="Pfam" id="PF10436">
    <property type="entry name" value="BCDHK_Adom3"/>
    <property type="match status" value="1"/>
</dbReference>
<feature type="domain" description="Branched-chain alpha-ketoacid dehydrogenase kinase/Pyruvate dehydrogenase kinase N-terminal" evidence="9">
    <location>
        <begin position="71"/>
        <end position="220"/>
    </location>
</feature>
<evidence type="ECO:0000313" key="11">
    <source>
        <dbReference type="Proteomes" id="UP000728185"/>
    </source>
</evidence>
<proteinExistence type="inferred from homology"/>
<gene>
    <name evidence="10" type="ORF">FBUS_07720</name>
</gene>
<protein>
    <recommendedName>
        <fullName evidence="8">Protein-serine/threonine kinase</fullName>
        <ecNumber evidence="8">2.7.11.-</ecNumber>
    </recommendedName>
</protein>
<comment type="subcellular location">
    <subcellularLocation>
        <location evidence="8">Mitochondrion matrix</location>
    </subcellularLocation>
</comment>
<keyword evidence="3 8" id="KW-0808">Transferase</keyword>
<keyword evidence="7 8" id="KW-0496">Mitochondrion</keyword>
<evidence type="ECO:0000313" key="10">
    <source>
        <dbReference type="EMBL" id="KAA0189986.1"/>
    </source>
</evidence>
<dbReference type="InterPro" id="IPR018955">
    <property type="entry name" value="BCDHK/PDK_N"/>
</dbReference>
<keyword evidence="4 8" id="KW-0547">Nucleotide-binding</keyword>
<dbReference type="SUPFAM" id="SSF55874">
    <property type="entry name" value="ATPase domain of HSP90 chaperone/DNA topoisomerase II/histidine kinase"/>
    <property type="match status" value="1"/>
</dbReference>
<dbReference type="GO" id="GO:0005524">
    <property type="term" value="F:ATP binding"/>
    <property type="evidence" value="ECO:0007669"/>
    <property type="project" value="UniProtKB-UniRule"/>
</dbReference>
<keyword evidence="2" id="KW-0597">Phosphoprotein</keyword>
<evidence type="ECO:0000256" key="3">
    <source>
        <dbReference type="ARBA" id="ARBA00022679"/>
    </source>
</evidence>
<evidence type="ECO:0000256" key="5">
    <source>
        <dbReference type="ARBA" id="ARBA00022777"/>
    </source>
</evidence>
<dbReference type="AlphaFoldDB" id="A0A8E0VID1"/>
<evidence type="ECO:0000256" key="7">
    <source>
        <dbReference type="ARBA" id="ARBA00023128"/>
    </source>
</evidence>
<organism evidence="10 11">
    <name type="scientific">Fasciolopsis buskii</name>
    <dbReference type="NCBI Taxonomy" id="27845"/>
    <lineage>
        <taxon>Eukaryota</taxon>
        <taxon>Metazoa</taxon>
        <taxon>Spiralia</taxon>
        <taxon>Lophotrochozoa</taxon>
        <taxon>Platyhelminthes</taxon>
        <taxon>Trematoda</taxon>
        <taxon>Digenea</taxon>
        <taxon>Plagiorchiida</taxon>
        <taxon>Echinostomata</taxon>
        <taxon>Echinostomatoidea</taxon>
        <taxon>Fasciolidae</taxon>
        <taxon>Fasciolopsis</taxon>
    </lineage>
</organism>
<dbReference type="GO" id="GO:0004740">
    <property type="term" value="F:pyruvate dehydrogenase (acetyl-transferring) kinase activity"/>
    <property type="evidence" value="ECO:0007669"/>
    <property type="project" value="TreeGrafter"/>
</dbReference>
<dbReference type="Proteomes" id="UP000728185">
    <property type="component" value="Unassembled WGS sequence"/>
</dbReference>
<keyword evidence="11" id="KW-1185">Reference proteome</keyword>
<reference evidence="10" key="1">
    <citation type="submission" date="2019-05" db="EMBL/GenBank/DDBJ databases">
        <title>Annotation for the trematode Fasciolopsis buski.</title>
        <authorList>
            <person name="Choi Y.-J."/>
        </authorList>
    </citation>
    <scope>NUCLEOTIDE SEQUENCE</scope>
    <source>
        <strain evidence="10">HT</strain>
        <tissue evidence="10">Whole worm</tissue>
    </source>
</reference>
<keyword evidence="6 8" id="KW-0067">ATP-binding</keyword>
<dbReference type="PANTHER" id="PTHR11947:SF20">
    <property type="entry name" value="[3-METHYL-2-OXOBUTANOATE DEHYDROGENASE [LIPOAMIDE]] KINASE, MITOCHONDRIAL"/>
    <property type="match status" value="1"/>
</dbReference>
<dbReference type="InterPro" id="IPR039028">
    <property type="entry name" value="BCKD/PDK"/>
</dbReference>
<dbReference type="Gene3D" id="1.20.140.20">
    <property type="entry name" value="Alpha-ketoacid/pyruvate dehydrogenase kinase, N-terminal domain"/>
    <property type="match status" value="1"/>
</dbReference>
<sequence>MLARYLITSVAPLSFVGCPLNRGEHWETRSYRWKDEAIHLTNKERQDFVSSYYTQSAVDVAAAKKEVHLTPEGFLYMAKNPNKIHILRSAQYLHRELPVRIAHRIMGFRTLPFIIGCHPVILSVHDMYLDAFKLLTSIPPVETSEDEEQFSRKLRNLLDDHSQILGHLARGFKECQSRIKDSVLIRTFLDQTLTSRLGIRMLTEHHLALRESRPNHVGIISKYMSLTEVVKKQIEIVRDMFQLQYASSPNVIIAGQTNLVFPYIRMPLEYILIELLKNAFRATIEYHSCGGSHLPPIHITIASDEIDFWVRISDHGGGIPQELEHAVWEYHMSTPSLENVECGWEKPHAAESQLISVVRDVDSLPPPTASGGSLDPHIVVSQDALEEAMALPNPPQTHSQTQPLDGPQGFFSGLTQHQVALSIHGYVHY</sequence>
<evidence type="ECO:0000256" key="1">
    <source>
        <dbReference type="ARBA" id="ARBA00006155"/>
    </source>
</evidence>